<feature type="non-terminal residue" evidence="1">
    <location>
        <position position="1"/>
    </location>
</feature>
<dbReference type="InParanoid" id="A0A1B7MQ87"/>
<evidence type="ECO:0000313" key="2">
    <source>
        <dbReference type="Proteomes" id="UP000092154"/>
    </source>
</evidence>
<gene>
    <name evidence="1" type="ORF">K503DRAFT_774216</name>
</gene>
<organism evidence="1 2">
    <name type="scientific">Rhizopogon vinicolor AM-OR11-026</name>
    <dbReference type="NCBI Taxonomy" id="1314800"/>
    <lineage>
        <taxon>Eukaryota</taxon>
        <taxon>Fungi</taxon>
        <taxon>Dikarya</taxon>
        <taxon>Basidiomycota</taxon>
        <taxon>Agaricomycotina</taxon>
        <taxon>Agaricomycetes</taxon>
        <taxon>Agaricomycetidae</taxon>
        <taxon>Boletales</taxon>
        <taxon>Suillineae</taxon>
        <taxon>Rhizopogonaceae</taxon>
        <taxon>Rhizopogon</taxon>
    </lineage>
</organism>
<dbReference type="PANTHER" id="PTHR12097">
    <property type="entry name" value="SPLICING FACTOR 3B, SUBUNIT 1-RELATED"/>
    <property type="match status" value="1"/>
</dbReference>
<accession>A0A1B7MQ87</accession>
<dbReference type="Proteomes" id="UP000092154">
    <property type="component" value="Unassembled WGS sequence"/>
</dbReference>
<name>A0A1B7MQ87_9AGAM</name>
<dbReference type="AlphaFoldDB" id="A0A1B7MQ87"/>
<evidence type="ECO:0008006" key="3">
    <source>
        <dbReference type="Google" id="ProtNLM"/>
    </source>
</evidence>
<keyword evidence="2" id="KW-1185">Reference proteome</keyword>
<dbReference type="InterPro" id="IPR016024">
    <property type="entry name" value="ARM-type_fold"/>
</dbReference>
<dbReference type="STRING" id="1314800.A0A1B7MQ87"/>
<dbReference type="GO" id="GO:0000245">
    <property type="term" value="P:spliceosomal complex assembly"/>
    <property type="evidence" value="ECO:0007669"/>
    <property type="project" value="InterPro"/>
</dbReference>
<protein>
    <recommendedName>
        <fullName evidence="3">ARM repeat-containing protein</fullName>
    </recommendedName>
</protein>
<sequence>ITTSGSRFVSSTALSIPPWDRLQRIKSCTMVLARLSMLLAFVSSHTSPRSSLAFSGSSTTRAQRYGSRPQISQLGWLPCSSSVGKFILSARWAWFCSSRSVKNILTLSMNPPVKDLFPRTTLVLRNRHERMQEASTSLIDRTADRGAEPVLSRERMRIGFELLDLLEAHKKDIQRTPVNSFSYVAKSSGPQYVLSTLLTDLQVQERQSRVYSMTCSPFMCIPAILNEYQTAELNVRTGCLKSLTLVFEYIGPQSAYYCDLVVTLLEDALTDRDPHTALGVAGMGCEDSLPHLMNFVWPNCFETSPHYGLSMMPLEDVSFAQQSGSSDPEQAPLHHLGINESSSGGAFADHFKNGHYPLTKQKLIAHLALAARTAGMNPLQGHGFA</sequence>
<reference evidence="1 2" key="1">
    <citation type="submission" date="2016-06" db="EMBL/GenBank/DDBJ databases">
        <title>Comparative genomics of the ectomycorrhizal sister species Rhizopogon vinicolor and Rhizopogon vesiculosus (Basidiomycota: Boletales) reveals a divergence of the mating type B locus.</title>
        <authorList>
            <consortium name="DOE Joint Genome Institute"/>
            <person name="Mujic A.B."/>
            <person name="Kuo A."/>
            <person name="Tritt A."/>
            <person name="Lipzen A."/>
            <person name="Chen C."/>
            <person name="Johnson J."/>
            <person name="Sharma A."/>
            <person name="Barry K."/>
            <person name="Grigoriev I.V."/>
            <person name="Spatafora J.W."/>
        </authorList>
    </citation>
    <scope>NUCLEOTIDE SEQUENCE [LARGE SCALE GENOMIC DNA]</scope>
    <source>
        <strain evidence="1 2">AM-OR11-026</strain>
    </source>
</reference>
<dbReference type="SUPFAM" id="SSF48371">
    <property type="entry name" value="ARM repeat"/>
    <property type="match status" value="1"/>
</dbReference>
<dbReference type="GO" id="GO:0003729">
    <property type="term" value="F:mRNA binding"/>
    <property type="evidence" value="ECO:0007669"/>
    <property type="project" value="InterPro"/>
</dbReference>
<evidence type="ECO:0000313" key="1">
    <source>
        <dbReference type="EMBL" id="OAX34746.1"/>
    </source>
</evidence>
<dbReference type="OrthoDB" id="2682337at2759"/>
<dbReference type="InterPro" id="IPR038737">
    <property type="entry name" value="SF3b_su1-like"/>
</dbReference>
<dbReference type="EMBL" id="KV448572">
    <property type="protein sequence ID" value="OAX34746.1"/>
    <property type="molecule type" value="Genomic_DNA"/>
</dbReference>
<proteinExistence type="predicted"/>